<protein>
    <submittedName>
        <fullName evidence="1">Uncharacterized protein</fullName>
    </submittedName>
</protein>
<sequence>MCTPEWSNSISGIEPFRIRFVQRHIRKSSSKLILFLSKTNPESRGATHQRYEPTAIGRLTTCDQVSRAKLTRRGPRQCSKQQPFKTVRYGSTVRFQYEIGFRHKFHRDSLICYFVRFQLLTIYENQFQRCLIAKPASINYTLHEFASNSRFVSGVEDSMDRSAVDR</sequence>
<organism evidence="1 2">
    <name type="scientific">Tribolium castaneum</name>
    <name type="common">Red flour beetle</name>
    <dbReference type="NCBI Taxonomy" id="7070"/>
    <lineage>
        <taxon>Eukaryota</taxon>
        <taxon>Metazoa</taxon>
        <taxon>Ecdysozoa</taxon>
        <taxon>Arthropoda</taxon>
        <taxon>Hexapoda</taxon>
        <taxon>Insecta</taxon>
        <taxon>Pterygota</taxon>
        <taxon>Neoptera</taxon>
        <taxon>Endopterygota</taxon>
        <taxon>Coleoptera</taxon>
        <taxon>Polyphaga</taxon>
        <taxon>Cucujiformia</taxon>
        <taxon>Tenebrionidae</taxon>
        <taxon>Tenebrionidae incertae sedis</taxon>
        <taxon>Tribolium</taxon>
    </lineage>
</organism>
<evidence type="ECO:0000313" key="2">
    <source>
        <dbReference type="Proteomes" id="UP000007266"/>
    </source>
</evidence>
<gene>
    <name evidence="1" type="primary">GLEAN_02751</name>
    <name evidence="1" type="ORF">TcasGA2_TC002751</name>
</gene>
<dbReference type="AlphaFoldDB" id="D6WDL6"/>
<dbReference type="Proteomes" id="UP000007266">
    <property type="component" value="Linkage group 3"/>
</dbReference>
<dbReference type="HOGENOM" id="CLU_1604857_0_0_1"/>
<dbReference type="EMBL" id="KQ971322">
    <property type="protein sequence ID" value="EEZ99955.1"/>
    <property type="molecule type" value="Genomic_DNA"/>
</dbReference>
<reference evidence="1 2" key="2">
    <citation type="journal article" date="2010" name="Nucleic Acids Res.">
        <title>BeetleBase in 2010: revisions to provide comprehensive genomic information for Tribolium castaneum.</title>
        <authorList>
            <person name="Kim H.S."/>
            <person name="Murphy T."/>
            <person name="Xia J."/>
            <person name="Caragea D."/>
            <person name="Park Y."/>
            <person name="Beeman R.W."/>
            <person name="Lorenzen M.D."/>
            <person name="Butcher S."/>
            <person name="Manak J.R."/>
            <person name="Brown S.J."/>
        </authorList>
    </citation>
    <scope>GENOME REANNOTATION</scope>
    <source>
        <strain evidence="1 2">Georgia GA2</strain>
    </source>
</reference>
<reference evidence="1 2" key="1">
    <citation type="journal article" date="2008" name="Nature">
        <title>The genome of the model beetle and pest Tribolium castaneum.</title>
        <authorList>
            <consortium name="Tribolium Genome Sequencing Consortium"/>
            <person name="Richards S."/>
            <person name="Gibbs R.A."/>
            <person name="Weinstock G.M."/>
            <person name="Brown S.J."/>
            <person name="Denell R."/>
            <person name="Beeman R.W."/>
            <person name="Gibbs R."/>
            <person name="Beeman R.W."/>
            <person name="Brown S.J."/>
            <person name="Bucher G."/>
            <person name="Friedrich M."/>
            <person name="Grimmelikhuijzen C.J."/>
            <person name="Klingler M."/>
            <person name="Lorenzen M."/>
            <person name="Richards S."/>
            <person name="Roth S."/>
            <person name="Schroder R."/>
            <person name="Tautz D."/>
            <person name="Zdobnov E.M."/>
            <person name="Muzny D."/>
            <person name="Gibbs R.A."/>
            <person name="Weinstock G.M."/>
            <person name="Attaway T."/>
            <person name="Bell S."/>
            <person name="Buhay C.J."/>
            <person name="Chandrabose M.N."/>
            <person name="Chavez D."/>
            <person name="Clerk-Blankenburg K.P."/>
            <person name="Cree A."/>
            <person name="Dao M."/>
            <person name="Davis C."/>
            <person name="Chacko J."/>
            <person name="Dinh H."/>
            <person name="Dugan-Rocha S."/>
            <person name="Fowler G."/>
            <person name="Garner T.T."/>
            <person name="Garnes J."/>
            <person name="Gnirke A."/>
            <person name="Hawes A."/>
            <person name="Hernandez J."/>
            <person name="Hines S."/>
            <person name="Holder M."/>
            <person name="Hume J."/>
            <person name="Jhangiani S.N."/>
            <person name="Joshi V."/>
            <person name="Khan Z.M."/>
            <person name="Jackson L."/>
            <person name="Kovar C."/>
            <person name="Kowis A."/>
            <person name="Lee S."/>
            <person name="Lewis L.R."/>
            <person name="Margolis J."/>
            <person name="Morgan M."/>
            <person name="Nazareth L.V."/>
            <person name="Nguyen N."/>
            <person name="Okwuonu G."/>
            <person name="Parker D."/>
            <person name="Richards S."/>
            <person name="Ruiz S.J."/>
            <person name="Santibanez J."/>
            <person name="Savard J."/>
            <person name="Scherer S.E."/>
            <person name="Schneider B."/>
            <person name="Sodergren E."/>
            <person name="Tautz D."/>
            <person name="Vattahil S."/>
            <person name="Villasana D."/>
            <person name="White C.S."/>
            <person name="Wright R."/>
            <person name="Park Y."/>
            <person name="Beeman R.W."/>
            <person name="Lord J."/>
            <person name="Oppert B."/>
            <person name="Lorenzen M."/>
            <person name="Brown S."/>
            <person name="Wang L."/>
            <person name="Savard J."/>
            <person name="Tautz D."/>
            <person name="Richards S."/>
            <person name="Weinstock G."/>
            <person name="Gibbs R.A."/>
            <person name="Liu Y."/>
            <person name="Worley K."/>
            <person name="Weinstock G."/>
            <person name="Elsik C.G."/>
            <person name="Reese J.T."/>
            <person name="Elhaik E."/>
            <person name="Landan G."/>
            <person name="Graur D."/>
            <person name="Arensburger P."/>
            <person name="Atkinson P."/>
            <person name="Beeman R.W."/>
            <person name="Beidler J."/>
            <person name="Brown S.J."/>
            <person name="Demuth J.P."/>
            <person name="Drury D.W."/>
            <person name="Du Y.Z."/>
            <person name="Fujiwara H."/>
            <person name="Lorenzen M."/>
            <person name="Maselli V."/>
            <person name="Osanai M."/>
            <person name="Park Y."/>
            <person name="Robertson H.M."/>
            <person name="Tu Z."/>
            <person name="Wang J.J."/>
            <person name="Wang S."/>
            <person name="Richards S."/>
            <person name="Song H."/>
            <person name="Zhang L."/>
            <person name="Sodergren E."/>
            <person name="Werner D."/>
            <person name="Stanke M."/>
            <person name="Morgenstern B."/>
            <person name="Solovyev V."/>
            <person name="Kosarev P."/>
            <person name="Brown G."/>
            <person name="Chen H.C."/>
            <person name="Ermolaeva O."/>
            <person name="Hlavina W."/>
            <person name="Kapustin Y."/>
            <person name="Kiryutin B."/>
            <person name="Kitts P."/>
            <person name="Maglott D."/>
            <person name="Pruitt K."/>
            <person name="Sapojnikov V."/>
            <person name="Souvorov A."/>
            <person name="Mackey A.J."/>
            <person name="Waterhouse R.M."/>
            <person name="Wyder S."/>
            <person name="Zdobnov E.M."/>
            <person name="Zdobnov E.M."/>
            <person name="Wyder S."/>
            <person name="Kriventseva E.V."/>
            <person name="Kadowaki T."/>
            <person name="Bork P."/>
            <person name="Aranda M."/>
            <person name="Bao R."/>
            <person name="Beermann A."/>
            <person name="Berns N."/>
            <person name="Bolognesi R."/>
            <person name="Bonneton F."/>
            <person name="Bopp D."/>
            <person name="Brown S.J."/>
            <person name="Bucher G."/>
            <person name="Butts T."/>
            <person name="Chaumot A."/>
            <person name="Denell R.E."/>
            <person name="Ferrier D.E."/>
            <person name="Friedrich M."/>
            <person name="Gordon C.M."/>
            <person name="Jindra M."/>
            <person name="Klingler M."/>
            <person name="Lan Q."/>
            <person name="Lattorff H.M."/>
            <person name="Laudet V."/>
            <person name="von Levetsow C."/>
            <person name="Liu Z."/>
            <person name="Lutz R."/>
            <person name="Lynch J.A."/>
            <person name="da Fonseca R.N."/>
            <person name="Posnien N."/>
            <person name="Reuter R."/>
            <person name="Roth S."/>
            <person name="Savard J."/>
            <person name="Schinko J.B."/>
            <person name="Schmitt C."/>
            <person name="Schoppmeier M."/>
            <person name="Schroder R."/>
            <person name="Shippy T.D."/>
            <person name="Simonnet F."/>
            <person name="Marques-Souza H."/>
            <person name="Tautz D."/>
            <person name="Tomoyasu Y."/>
            <person name="Trauner J."/>
            <person name="Van der Zee M."/>
            <person name="Vervoort M."/>
            <person name="Wittkopp N."/>
            <person name="Wimmer E.A."/>
            <person name="Yang X."/>
            <person name="Jones A.K."/>
            <person name="Sattelle D.B."/>
            <person name="Ebert P.R."/>
            <person name="Nelson D."/>
            <person name="Scott J.G."/>
            <person name="Beeman R.W."/>
            <person name="Muthukrishnan S."/>
            <person name="Kramer K.J."/>
            <person name="Arakane Y."/>
            <person name="Beeman R.W."/>
            <person name="Zhu Q."/>
            <person name="Hogenkamp D."/>
            <person name="Dixit R."/>
            <person name="Oppert B."/>
            <person name="Jiang H."/>
            <person name="Zou Z."/>
            <person name="Marshall J."/>
            <person name="Elpidina E."/>
            <person name="Vinokurov K."/>
            <person name="Oppert C."/>
            <person name="Zou Z."/>
            <person name="Evans J."/>
            <person name="Lu Z."/>
            <person name="Zhao P."/>
            <person name="Sumathipala N."/>
            <person name="Altincicek B."/>
            <person name="Vilcinskas A."/>
            <person name="Williams M."/>
            <person name="Hultmark D."/>
            <person name="Hetru C."/>
            <person name="Jiang H."/>
            <person name="Grimmelikhuijzen C.J."/>
            <person name="Hauser F."/>
            <person name="Cazzamali G."/>
            <person name="Williamson M."/>
            <person name="Park Y."/>
            <person name="Li B."/>
            <person name="Tanaka Y."/>
            <person name="Predel R."/>
            <person name="Neupert S."/>
            <person name="Schachtner J."/>
            <person name="Verleyen P."/>
            <person name="Raible F."/>
            <person name="Bork P."/>
            <person name="Friedrich M."/>
            <person name="Walden K.K."/>
            <person name="Robertson H.M."/>
            <person name="Angeli S."/>
            <person name="Foret S."/>
            <person name="Bucher G."/>
            <person name="Schuetz S."/>
            <person name="Maleszka R."/>
            <person name="Wimmer E.A."/>
            <person name="Beeman R.W."/>
            <person name="Lorenzen M."/>
            <person name="Tomoyasu Y."/>
            <person name="Miller S.C."/>
            <person name="Grossmann D."/>
            <person name="Bucher G."/>
        </authorList>
    </citation>
    <scope>NUCLEOTIDE SEQUENCE [LARGE SCALE GENOMIC DNA]</scope>
    <source>
        <strain evidence="1 2">Georgia GA2</strain>
    </source>
</reference>
<evidence type="ECO:0000313" key="1">
    <source>
        <dbReference type="EMBL" id="EEZ99955.1"/>
    </source>
</evidence>
<keyword evidence="2" id="KW-1185">Reference proteome</keyword>
<proteinExistence type="predicted"/>
<accession>D6WDL6</accession>
<name>D6WDL6_TRICA</name>